<gene>
    <name evidence="2" type="ORF">GHYDROH2_16490</name>
</gene>
<protein>
    <submittedName>
        <fullName evidence="2">Uncharacterized protein</fullName>
    </submittedName>
</protein>
<feature type="chain" id="PRO_5040995196" evidence="1">
    <location>
        <begin position="27"/>
        <end position="376"/>
    </location>
</feature>
<dbReference type="RefSeq" id="WP_214186099.1">
    <property type="nucleotide sequence ID" value="NZ_BSDS01000001.1"/>
</dbReference>
<sequence>MGQGIRTAVVTVTAIAAWGAGSGVFAAGIDDGSVTAPKLADGAVTYRAIVPGAVTNSKIVDGAVTDEKLGFGAVTTPKIADGAVTDAKIAGPIAGHKVGRHGHDAADIVQGTIDAARLPVGTGPNTVAAGDHTHEGLLRRPAELITVALSGGDFANPIDALNSITDASADKPYLVKIMPGTYELGIATLVMKPYVDIEGSGELTTRLRGSAADAGVVAGASMAELRNLSVQASGTEGTIVGIFNGSAAPRIAHVTVTAEGGKGAYGIYNLMAAPLISDVTVMAGGSDTAFGVFNLHSSPVVRNSAIKAGNGIYSYYSGTVTVEGTSVNASLTTLFTDVGATTLVANSRLTGGRPASNGIMKCVGVYDGNYEPVSCR</sequence>
<organism evidence="2 3">
    <name type="scientific">Geobacter hydrogenophilus</name>
    <dbReference type="NCBI Taxonomy" id="40983"/>
    <lineage>
        <taxon>Bacteria</taxon>
        <taxon>Pseudomonadati</taxon>
        <taxon>Thermodesulfobacteriota</taxon>
        <taxon>Desulfuromonadia</taxon>
        <taxon>Geobacterales</taxon>
        <taxon>Geobacteraceae</taxon>
        <taxon>Geobacter</taxon>
    </lineage>
</organism>
<dbReference type="Proteomes" id="UP001144352">
    <property type="component" value="Unassembled WGS sequence"/>
</dbReference>
<keyword evidence="1" id="KW-0732">Signal</keyword>
<dbReference type="Gene3D" id="2.160.20.10">
    <property type="entry name" value="Single-stranded right-handed beta-helix, Pectin lyase-like"/>
    <property type="match status" value="1"/>
</dbReference>
<evidence type="ECO:0000313" key="2">
    <source>
        <dbReference type="EMBL" id="GLI38148.1"/>
    </source>
</evidence>
<dbReference type="AlphaFoldDB" id="A0A9W6G0H8"/>
<evidence type="ECO:0000313" key="3">
    <source>
        <dbReference type="Proteomes" id="UP001144352"/>
    </source>
</evidence>
<evidence type="ECO:0000256" key="1">
    <source>
        <dbReference type="SAM" id="SignalP"/>
    </source>
</evidence>
<dbReference type="SUPFAM" id="SSF51126">
    <property type="entry name" value="Pectin lyase-like"/>
    <property type="match status" value="1"/>
</dbReference>
<keyword evidence="3" id="KW-1185">Reference proteome</keyword>
<feature type="signal peptide" evidence="1">
    <location>
        <begin position="1"/>
        <end position="26"/>
    </location>
</feature>
<dbReference type="InterPro" id="IPR011050">
    <property type="entry name" value="Pectin_lyase_fold/virulence"/>
</dbReference>
<dbReference type="EMBL" id="BSDS01000001">
    <property type="protein sequence ID" value="GLI38148.1"/>
    <property type="molecule type" value="Genomic_DNA"/>
</dbReference>
<comment type="caution">
    <text evidence="2">The sequence shown here is derived from an EMBL/GenBank/DDBJ whole genome shotgun (WGS) entry which is preliminary data.</text>
</comment>
<accession>A0A9W6G0H8</accession>
<proteinExistence type="predicted"/>
<reference evidence="2" key="1">
    <citation type="submission" date="2022-12" db="EMBL/GenBank/DDBJ databases">
        <title>Reference genome sequencing for broad-spectrum identification of bacterial and archaeal isolates by mass spectrometry.</title>
        <authorList>
            <person name="Sekiguchi Y."/>
            <person name="Tourlousse D.M."/>
        </authorList>
    </citation>
    <scope>NUCLEOTIDE SEQUENCE</scope>
    <source>
        <strain evidence="2">H2</strain>
    </source>
</reference>
<dbReference type="InterPro" id="IPR012334">
    <property type="entry name" value="Pectin_lyas_fold"/>
</dbReference>
<name>A0A9W6G0H8_9BACT</name>